<sequence>MAQDVEVMAQEKNPNACCAALNKKHSKLLEKYSKLEELKNRFRNCTALVQEKYDVIEKENEYLKKALEELKVQVSTCQDEKDKECGRCVDLDDEVSALKEEIQSLKQNQNAASQETDKETQERLNAAEKEIKHLKELLGKEKEKTALEKQNAESEKKKSKDASKKVEAALKEEIQSLKQNQNAVSQETDKEIQERLNAAEKEIKHLKELLDKEKEKTALEKKNAKSEKKKAKEALKKVEAGNKKVAEAQNAATAEKKKADENRLLWEKLKTETDAVKSMLASERSKTEAADKKVEAEKQNAVRERRRADLAEAKSVEHRKLAEMNLKKAMLEKDNAEKNKTDENRVLWEKFKTENDTVKSMLASEKSKTEAAHKKVEAEKQKAVRERKRADLAEAKSEEHRKLAETNLKKAMLEKDRADDLNQKMDEDRIRFAKLEEFNKRLCSEKTTVEAQADKSRNGKHAESLKDAPLSKILSEKEIIICREKNRADSQKNKAKKQKKVAEEQKWLAVEQKHRADRLSNELESYKLMVKDLQKQLQEKFVSHRIYADNAPLRNNEVISEADTVKLLKKHLKLEKMLVKHANETAKVEALRNNMLHLELSRVKQEFSCFQQRLDLLDKSFLPGLEGTHQLKKIGNQTTTNVTLSSDEYHGLLVSGIDSGLDPSNQKMLQSCALNSSSASFSDRTLLGSQERRTSSVTTSDKLGEDVSNLKPTTISRLSDKTVGKSDNMRSRVEKRVGYSGKKRTLDAVEPNENPYPVRVLEKLSLLNGVMNEQNDEHRDMKEKSCRKLVLPPKRRKTSSEGMIGIDHSVARVVASSLGDVDIMKSGSRLKNGTDDKFDEMVAKDCMKLLDLDADSDESSYRRAIANPLSPLRLPELEIRGDDVDNPEMLAHKSSEEGPSNVKSAGSILASDALFNQIHVTGGNLGILNQHDSGNKETNTAMCERGHTSTNGSHQKYFIVPSDHKDDSSILRILQTMDSCTPLCSFLQSTEIFIRRVVHSLSKAKDLSMKEKACVFFSLVLHGISDVGIKNRTDFSNDRLVQSFDSVTHHIHSALSDPLLRRTFMESCDLLELFVVVEKFILQRKVFVSGKPEAIIHSLKANLVLNGNAIMVSEVVVSSQLLIAGGSLLASLCSAVDNVGFVCEMSCNIITMQKFDHAAMLAILHAFARVCGSKYFTLEHYAISMTVVKSLVMFLEKRTSLMVKHQSKSWCCGSNCPFLEGALSVEDVVSLLLENLRNLSRSKCWPQDFLVPRGETDDFSGSREASVQQTFACDEALCDFADVLSLVEIIASFMSWDWTFDHIISQLCEFLESHLMEGFSAAIIVLLGQLGRIGVGASGFEDVRVKKLRGRLSTILCETTFLKLDFSVQFAVITSLLGLTPINLEEIVEGKVETSAATSQSVPASFIREWFCQLSFEQQSNFRLHLAGNEVQ</sequence>
<feature type="region of interest" description="Disordered" evidence="2">
    <location>
        <begin position="214"/>
        <end position="258"/>
    </location>
</feature>
<dbReference type="Proteomes" id="UP001632038">
    <property type="component" value="Unassembled WGS sequence"/>
</dbReference>
<evidence type="ECO:0008006" key="5">
    <source>
        <dbReference type="Google" id="ProtNLM"/>
    </source>
</evidence>
<protein>
    <recommendedName>
        <fullName evidence="5">Maternal effect embryo arrest 22</fullName>
    </recommendedName>
</protein>
<evidence type="ECO:0000256" key="1">
    <source>
        <dbReference type="SAM" id="Coils"/>
    </source>
</evidence>
<gene>
    <name evidence="3" type="ORF">CASFOL_019352</name>
</gene>
<evidence type="ECO:0000256" key="2">
    <source>
        <dbReference type="SAM" id="MobiDB-lite"/>
    </source>
</evidence>
<feature type="compositionally biased region" description="Basic and acidic residues" evidence="2">
    <location>
        <begin position="214"/>
        <end position="246"/>
    </location>
</feature>
<dbReference type="PANTHER" id="PTHR35480:SF1">
    <property type="entry name" value="MATERNAL EFFECT EMBRYO ARREST 22"/>
    <property type="match status" value="1"/>
</dbReference>
<dbReference type="PANTHER" id="PTHR35480">
    <property type="entry name" value="MATERNAL EFFECT EMBRYO ARREST 22"/>
    <property type="match status" value="1"/>
</dbReference>
<organism evidence="3 4">
    <name type="scientific">Castilleja foliolosa</name>
    <dbReference type="NCBI Taxonomy" id="1961234"/>
    <lineage>
        <taxon>Eukaryota</taxon>
        <taxon>Viridiplantae</taxon>
        <taxon>Streptophyta</taxon>
        <taxon>Embryophyta</taxon>
        <taxon>Tracheophyta</taxon>
        <taxon>Spermatophyta</taxon>
        <taxon>Magnoliopsida</taxon>
        <taxon>eudicotyledons</taxon>
        <taxon>Gunneridae</taxon>
        <taxon>Pentapetalae</taxon>
        <taxon>asterids</taxon>
        <taxon>lamiids</taxon>
        <taxon>Lamiales</taxon>
        <taxon>Orobanchaceae</taxon>
        <taxon>Pedicularideae</taxon>
        <taxon>Castillejinae</taxon>
        <taxon>Castilleja</taxon>
    </lineage>
</organism>
<keyword evidence="1" id="KW-0175">Coiled coil</keyword>
<proteinExistence type="predicted"/>
<feature type="compositionally biased region" description="Basic and acidic residues" evidence="2">
    <location>
        <begin position="365"/>
        <end position="408"/>
    </location>
</feature>
<evidence type="ECO:0000313" key="4">
    <source>
        <dbReference type="Proteomes" id="UP001632038"/>
    </source>
</evidence>
<comment type="caution">
    <text evidence="3">The sequence shown here is derived from an EMBL/GenBank/DDBJ whole genome shotgun (WGS) entry which is preliminary data.</text>
</comment>
<accession>A0ABD3D4T3</accession>
<name>A0ABD3D4T3_9LAMI</name>
<feature type="region of interest" description="Disordered" evidence="2">
    <location>
        <begin position="683"/>
        <end position="705"/>
    </location>
</feature>
<dbReference type="EMBL" id="JAVIJP010000026">
    <property type="protein sequence ID" value="KAL3637053.1"/>
    <property type="molecule type" value="Genomic_DNA"/>
</dbReference>
<feature type="region of interest" description="Disordered" evidence="2">
    <location>
        <begin position="105"/>
        <end position="166"/>
    </location>
</feature>
<keyword evidence="4" id="KW-1185">Reference proteome</keyword>
<reference evidence="4" key="1">
    <citation type="journal article" date="2024" name="IScience">
        <title>Strigolactones Initiate the Formation of Haustorium-like Structures in Castilleja.</title>
        <authorList>
            <person name="Buerger M."/>
            <person name="Peterson D."/>
            <person name="Chory J."/>
        </authorList>
    </citation>
    <scope>NUCLEOTIDE SEQUENCE [LARGE SCALE GENOMIC DNA]</scope>
</reference>
<feature type="region of interest" description="Disordered" evidence="2">
    <location>
        <begin position="277"/>
        <end position="314"/>
    </location>
</feature>
<evidence type="ECO:0000313" key="3">
    <source>
        <dbReference type="EMBL" id="KAL3637053.1"/>
    </source>
</evidence>
<feature type="compositionally biased region" description="Basic and acidic residues" evidence="2">
    <location>
        <begin position="283"/>
        <end position="314"/>
    </location>
</feature>
<feature type="region of interest" description="Disordered" evidence="2">
    <location>
        <begin position="363"/>
        <end position="408"/>
    </location>
</feature>
<feature type="compositionally biased region" description="Basic and acidic residues" evidence="2">
    <location>
        <begin position="115"/>
        <end position="166"/>
    </location>
</feature>
<feature type="coiled-coil region" evidence="1">
    <location>
        <begin position="485"/>
        <end position="536"/>
    </location>
</feature>
<feature type="compositionally biased region" description="Polar residues" evidence="2">
    <location>
        <begin position="105"/>
        <end position="114"/>
    </location>
</feature>